<keyword evidence="8 10" id="KW-0472">Membrane</keyword>
<evidence type="ECO:0000313" key="13">
    <source>
        <dbReference type="Proteomes" id="UP000017836"/>
    </source>
</evidence>
<evidence type="ECO:0000256" key="8">
    <source>
        <dbReference type="ARBA" id="ARBA00023136"/>
    </source>
</evidence>
<name>W1P5D3_AMBTC</name>
<reference evidence="13" key="1">
    <citation type="journal article" date="2013" name="Science">
        <title>The Amborella genome and the evolution of flowering plants.</title>
        <authorList>
            <consortium name="Amborella Genome Project"/>
        </authorList>
    </citation>
    <scope>NUCLEOTIDE SEQUENCE [LARGE SCALE GENOMIC DNA]</scope>
</reference>
<feature type="transmembrane region" description="Helical" evidence="10">
    <location>
        <begin position="307"/>
        <end position="326"/>
    </location>
</feature>
<evidence type="ECO:0000313" key="12">
    <source>
        <dbReference type="EMBL" id="ERN03138.1"/>
    </source>
</evidence>
<dbReference type="EMBL" id="KI394358">
    <property type="protein sequence ID" value="ERN03138.1"/>
    <property type="molecule type" value="Genomic_DNA"/>
</dbReference>
<feature type="transmembrane region" description="Helical" evidence="10">
    <location>
        <begin position="412"/>
        <end position="432"/>
    </location>
</feature>
<keyword evidence="5" id="KW-0630">Potassium</keyword>
<keyword evidence="3" id="KW-0633">Potassium transport</keyword>
<sequence>MNAEGPPAAPSSNSCLYASSNSVLLSWQAIIALVTSALLHFILKRLRQPRMVSEILAGLIIGSIQDVKDFIFPSSSYEALASVSMVAMQFYMFLVGLDMDPLSLLSTSPDSRSPYIAYASVATCSLLSIVAAPIVNTLSSSKLGHIPFSIFLTLFLSNTSSPVLARLLNDLKLLKSNVASVSLRAALLNDMMSLFFTFMIVSYVEFMGRNIWGESIPKYLVLLIGVAVATAFALTVIHAVGSAVSWLNDHNPDGKPMNPNHVSLILFVVVVVCSGFEAIGFSSIVGSFFFGLLFPKEGRVSSMLLQSTSYVLYTFVMPVFLFTASVDANLKLVANTKALGLLGLVYVLAAGGKLVGTVTAAAAVDMPLHEGVAVGLLMNVKGPFHMMCFHFARRMNVSTLSFPSLTNSSPLFAMSFPLSTMLFPLVTSVSLFHNHISSASLCICI</sequence>
<feature type="transmembrane region" description="Helical" evidence="10">
    <location>
        <begin position="371"/>
        <end position="392"/>
    </location>
</feature>
<accession>W1P5D3</accession>
<dbReference type="Gramene" id="ERN03138">
    <property type="protein sequence ID" value="ERN03138"/>
    <property type="gene ID" value="AMTR_s00003p00096740"/>
</dbReference>
<evidence type="ECO:0000256" key="3">
    <source>
        <dbReference type="ARBA" id="ARBA00022538"/>
    </source>
</evidence>
<feature type="transmembrane region" description="Helical" evidence="10">
    <location>
        <begin position="146"/>
        <end position="165"/>
    </location>
</feature>
<dbReference type="InterPro" id="IPR050794">
    <property type="entry name" value="CPA2_transporter"/>
</dbReference>
<evidence type="ECO:0000256" key="4">
    <source>
        <dbReference type="ARBA" id="ARBA00022692"/>
    </source>
</evidence>
<dbReference type="GO" id="GO:0006813">
    <property type="term" value="P:potassium ion transport"/>
    <property type="evidence" value="ECO:0007669"/>
    <property type="project" value="UniProtKB-KW"/>
</dbReference>
<comment type="similarity">
    <text evidence="9">Belongs to the monovalent cation:proton antiporter 2 (CPA2) transporter (TC 2.A.37) family. CHX (TC 2.A.37.4) subfamily.</text>
</comment>
<dbReference type="PANTHER" id="PTHR32468">
    <property type="entry name" value="CATION/H + ANTIPORTER"/>
    <property type="match status" value="1"/>
</dbReference>
<feature type="domain" description="Cation/H+ exchanger transmembrane" evidence="11">
    <location>
        <begin position="36"/>
        <end position="401"/>
    </location>
</feature>
<dbReference type="eggNOG" id="KOG1650">
    <property type="taxonomic scope" value="Eukaryota"/>
</dbReference>
<dbReference type="GO" id="GO:0098662">
    <property type="term" value="P:inorganic cation transmembrane transport"/>
    <property type="evidence" value="ECO:0000318"/>
    <property type="project" value="GO_Central"/>
</dbReference>
<evidence type="ECO:0000256" key="1">
    <source>
        <dbReference type="ARBA" id="ARBA00004141"/>
    </source>
</evidence>
<evidence type="ECO:0000256" key="10">
    <source>
        <dbReference type="SAM" id="Phobius"/>
    </source>
</evidence>
<evidence type="ECO:0000256" key="5">
    <source>
        <dbReference type="ARBA" id="ARBA00022958"/>
    </source>
</evidence>
<dbReference type="PANTHER" id="PTHR32468:SF18">
    <property type="entry name" value="CATION_H(+) ANTIPORTER 1"/>
    <property type="match status" value="1"/>
</dbReference>
<dbReference type="Pfam" id="PF00999">
    <property type="entry name" value="Na_H_Exchanger"/>
    <property type="match status" value="1"/>
</dbReference>
<dbReference type="InterPro" id="IPR006153">
    <property type="entry name" value="Cation/H_exchanger_TM"/>
</dbReference>
<evidence type="ECO:0000256" key="7">
    <source>
        <dbReference type="ARBA" id="ARBA00023065"/>
    </source>
</evidence>
<gene>
    <name evidence="12" type="ORF">AMTR_s00003p00096740</name>
</gene>
<dbReference type="Gene3D" id="1.20.1530.20">
    <property type="match status" value="1"/>
</dbReference>
<keyword evidence="2" id="KW-0813">Transport</keyword>
<feature type="transmembrane region" description="Helical" evidence="10">
    <location>
        <begin position="24"/>
        <end position="43"/>
    </location>
</feature>
<dbReference type="GO" id="GO:0015297">
    <property type="term" value="F:antiporter activity"/>
    <property type="evidence" value="ECO:0007669"/>
    <property type="project" value="InterPro"/>
</dbReference>
<feature type="transmembrane region" description="Helical" evidence="10">
    <location>
        <begin position="219"/>
        <end position="244"/>
    </location>
</feature>
<dbReference type="GO" id="GO:0016020">
    <property type="term" value="C:membrane"/>
    <property type="evidence" value="ECO:0007669"/>
    <property type="project" value="UniProtKB-SubCell"/>
</dbReference>
<dbReference type="GO" id="GO:1902600">
    <property type="term" value="P:proton transmembrane transport"/>
    <property type="evidence" value="ECO:0007669"/>
    <property type="project" value="InterPro"/>
</dbReference>
<dbReference type="GO" id="GO:0006885">
    <property type="term" value="P:regulation of pH"/>
    <property type="evidence" value="ECO:0000318"/>
    <property type="project" value="GO_Central"/>
</dbReference>
<dbReference type="GO" id="GO:0012505">
    <property type="term" value="C:endomembrane system"/>
    <property type="evidence" value="ECO:0000318"/>
    <property type="project" value="GO_Central"/>
</dbReference>
<dbReference type="HOGENOM" id="CLU_005126_7_0_1"/>
<dbReference type="InterPro" id="IPR038770">
    <property type="entry name" value="Na+/solute_symporter_sf"/>
</dbReference>
<keyword evidence="13" id="KW-1185">Reference proteome</keyword>
<protein>
    <recommendedName>
        <fullName evidence="11">Cation/H+ exchanger transmembrane domain-containing protein</fullName>
    </recommendedName>
</protein>
<feature type="transmembrane region" description="Helical" evidence="10">
    <location>
        <begin position="115"/>
        <end position="134"/>
    </location>
</feature>
<feature type="transmembrane region" description="Helical" evidence="10">
    <location>
        <begin position="338"/>
        <end position="364"/>
    </location>
</feature>
<dbReference type="Proteomes" id="UP000017836">
    <property type="component" value="Unassembled WGS sequence"/>
</dbReference>
<evidence type="ECO:0000259" key="11">
    <source>
        <dbReference type="Pfam" id="PF00999"/>
    </source>
</evidence>
<keyword evidence="7" id="KW-0406">Ion transport</keyword>
<dbReference type="OMA" id="HSAFGAL"/>
<feature type="transmembrane region" description="Helical" evidence="10">
    <location>
        <begin position="185"/>
        <end position="207"/>
    </location>
</feature>
<feature type="transmembrane region" description="Helical" evidence="10">
    <location>
        <begin position="264"/>
        <end position="295"/>
    </location>
</feature>
<keyword evidence="6 10" id="KW-1133">Transmembrane helix</keyword>
<dbReference type="AlphaFoldDB" id="W1P5D3"/>
<proteinExistence type="inferred from homology"/>
<evidence type="ECO:0000256" key="6">
    <source>
        <dbReference type="ARBA" id="ARBA00022989"/>
    </source>
</evidence>
<evidence type="ECO:0000256" key="9">
    <source>
        <dbReference type="ARBA" id="ARBA00038341"/>
    </source>
</evidence>
<evidence type="ECO:0000256" key="2">
    <source>
        <dbReference type="ARBA" id="ARBA00022448"/>
    </source>
</evidence>
<feature type="transmembrane region" description="Helical" evidence="10">
    <location>
        <begin position="77"/>
        <end position="95"/>
    </location>
</feature>
<keyword evidence="4 10" id="KW-0812">Transmembrane</keyword>
<organism evidence="12 13">
    <name type="scientific">Amborella trichopoda</name>
    <dbReference type="NCBI Taxonomy" id="13333"/>
    <lineage>
        <taxon>Eukaryota</taxon>
        <taxon>Viridiplantae</taxon>
        <taxon>Streptophyta</taxon>
        <taxon>Embryophyta</taxon>
        <taxon>Tracheophyta</taxon>
        <taxon>Spermatophyta</taxon>
        <taxon>Magnoliopsida</taxon>
        <taxon>Amborellales</taxon>
        <taxon>Amborellaceae</taxon>
        <taxon>Amborella</taxon>
    </lineage>
</organism>
<comment type="subcellular location">
    <subcellularLocation>
        <location evidence="1">Membrane</location>
        <topology evidence="1">Multi-pass membrane protein</topology>
    </subcellularLocation>
</comment>